<protein>
    <submittedName>
        <fullName evidence="7">ETC complex I subunit</fullName>
    </submittedName>
</protein>
<name>A0A109JSJ5_9BRAD</name>
<keyword evidence="2" id="KW-0813">Transport</keyword>
<gene>
    <name evidence="7" type="ORF">AS156_00810</name>
</gene>
<evidence type="ECO:0000256" key="6">
    <source>
        <dbReference type="ARBA" id="ARBA00023136"/>
    </source>
</evidence>
<keyword evidence="3" id="KW-0679">Respiratory chain</keyword>
<keyword evidence="4" id="KW-0809">Transit peptide</keyword>
<dbReference type="OrthoDB" id="9799572at2"/>
<proteinExistence type="predicted"/>
<dbReference type="PANTHER" id="PTHR12219">
    <property type="entry name" value="NADH-UBIQUINONE OXIDOREDUCTASE"/>
    <property type="match status" value="1"/>
</dbReference>
<evidence type="ECO:0000256" key="5">
    <source>
        <dbReference type="ARBA" id="ARBA00022982"/>
    </source>
</evidence>
<evidence type="ECO:0000256" key="3">
    <source>
        <dbReference type="ARBA" id="ARBA00022660"/>
    </source>
</evidence>
<dbReference type="GO" id="GO:0022900">
    <property type="term" value="P:electron transport chain"/>
    <property type="evidence" value="ECO:0007669"/>
    <property type="project" value="InterPro"/>
</dbReference>
<accession>A0A109JSJ5</accession>
<dbReference type="GO" id="GO:0016020">
    <property type="term" value="C:membrane"/>
    <property type="evidence" value="ECO:0007669"/>
    <property type="project" value="UniProtKB-SubCell"/>
</dbReference>
<reference evidence="7 8" key="1">
    <citation type="submission" date="2015-11" db="EMBL/GenBank/DDBJ databases">
        <title>Draft Genome Sequence of the Strain BR 10303 (Bradyrhizobium sp.) isolated from nodules of Centrolobium paraense.</title>
        <authorList>
            <person name="Zelli J.E."/>
            <person name="Simoes-Araujo J.L."/>
            <person name="Barauna A.C."/>
            <person name="Silva K."/>
        </authorList>
    </citation>
    <scope>NUCLEOTIDE SEQUENCE [LARGE SCALE GENOMIC DNA]</scope>
    <source>
        <strain evidence="7 8">BR 10303</strain>
    </source>
</reference>
<keyword evidence="5" id="KW-0249">Electron transport</keyword>
<keyword evidence="8" id="KW-1185">Reference proteome</keyword>
<sequence length="101" mass="11835">MTARIFKPAKNAMQSGRAKAQEWQLDYEPEQPRTVEPLMGWTSSGDMKQQLTLRFETKEEAVAYCERKGIAYQVIEPQASAHRQIAYADNFAFRRWEPWTH</sequence>
<dbReference type="PANTHER" id="PTHR12219:SF8">
    <property type="entry name" value="NADH DEHYDROGENASE [UBIQUINONE] IRON-SULFUR PROTEIN 4, MITOCHONDRIAL"/>
    <property type="match status" value="1"/>
</dbReference>
<evidence type="ECO:0000256" key="4">
    <source>
        <dbReference type="ARBA" id="ARBA00022946"/>
    </source>
</evidence>
<dbReference type="Proteomes" id="UP000057737">
    <property type="component" value="Unassembled WGS sequence"/>
</dbReference>
<evidence type="ECO:0000313" key="7">
    <source>
        <dbReference type="EMBL" id="KWV54301.1"/>
    </source>
</evidence>
<dbReference type="InterPro" id="IPR038532">
    <property type="entry name" value="NDUFS4-like_sf"/>
</dbReference>
<organism evidence="7 8">
    <name type="scientific">Bradyrhizobium macuxiense</name>
    <dbReference type="NCBI Taxonomy" id="1755647"/>
    <lineage>
        <taxon>Bacteria</taxon>
        <taxon>Pseudomonadati</taxon>
        <taxon>Pseudomonadota</taxon>
        <taxon>Alphaproteobacteria</taxon>
        <taxon>Hyphomicrobiales</taxon>
        <taxon>Nitrobacteraceae</taxon>
        <taxon>Bradyrhizobium</taxon>
    </lineage>
</organism>
<dbReference type="RefSeq" id="WP_066508137.1">
    <property type="nucleotide sequence ID" value="NZ_LNCU01000072.1"/>
</dbReference>
<evidence type="ECO:0000256" key="2">
    <source>
        <dbReference type="ARBA" id="ARBA00022448"/>
    </source>
</evidence>
<dbReference type="AlphaFoldDB" id="A0A109JSJ5"/>
<dbReference type="Gene3D" id="3.30.160.190">
    <property type="entry name" value="atu1810 like domain"/>
    <property type="match status" value="1"/>
</dbReference>
<dbReference type="InterPro" id="IPR006885">
    <property type="entry name" value="NADH_UbQ_FeS_4_mit-like"/>
</dbReference>
<evidence type="ECO:0000313" key="8">
    <source>
        <dbReference type="Proteomes" id="UP000057737"/>
    </source>
</evidence>
<comment type="caution">
    <text evidence="7">The sequence shown here is derived from an EMBL/GenBank/DDBJ whole genome shotgun (WGS) entry which is preliminary data.</text>
</comment>
<dbReference type="EMBL" id="LNCU01000072">
    <property type="protein sequence ID" value="KWV54301.1"/>
    <property type="molecule type" value="Genomic_DNA"/>
</dbReference>
<dbReference type="Pfam" id="PF04800">
    <property type="entry name" value="NDUS4"/>
    <property type="match status" value="1"/>
</dbReference>
<comment type="subcellular location">
    <subcellularLocation>
        <location evidence="1">Membrane</location>
    </subcellularLocation>
</comment>
<keyword evidence="6" id="KW-0472">Membrane</keyword>
<evidence type="ECO:0000256" key="1">
    <source>
        <dbReference type="ARBA" id="ARBA00004370"/>
    </source>
</evidence>